<feature type="non-terminal residue" evidence="2">
    <location>
        <position position="1"/>
    </location>
</feature>
<comment type="caution">
    <text evidence="2">The sequence shown here is derived from an EMBL/GenBank/DDBJ whole genome shotgun (WGS) entry which is preliminary data.</text>
</comment>
<feature type="compositionally biased region" description="Basic and acidic residues" evidence="1">
    <location>
        <begin position="127"/>
        <end position="136"/>
    </location>
</feature>
<feature type="non-terminal residue" evidence="2">
    <location>
        <position position="191"/>
    </location>
</feature>
<dbReference type="Proteomes" id="UP001189429">
    <property type="component" value="Unassembled WGS sequence"/>
</dbReference>
<feature type="region of interest" description="Disordered" evidence="1">
    <location>
        <begin position="104"/>
        <end position="138"/>
    </location>
</feature>
<evidence type="ECO:0000313" key="3">
    <source>
        <dbReference type="Proteomes" id="UP001189429"/>
    </source>
</evidence>
<evidence type="ECO:0000313" key="2">
    <source>
        <dbReference type="EMBL" id="CAK0814874.1"/>
    </source>
</evidence>
<proteinExistence type="predicted"/>
<gene>
    <name evidence="2" type="ORF">PCOR1329_LOCUS18367</name>
</gene>
<protein>
    <submittedName>
        <fullName evidence="2">Uncharacterized protein</fullName>
    </submittedName>
</protein>
<reference evidence="2" key="1">
    <citation type="submission" date="2023-10" db="EMBL/GenBank/DDBJ databases">
        <authorList>
            <person name="Chen Y."/>
            <person name="Shah S."/>
            <person name="Dougan E. K."/>
            <person name="Thang M."/>
            <person name="Chan C."/>
        </authorList>
    </citation>
    <scope>NUCLEOTIDE SEQUENCE [LARGE SCALE GENOMIC DNA]</scope>
</reference>
<organism evidence="2 3">
    <name type="scientific">Prorocentrum cordatum</name>
    <dbReference type="NCBI Taxonomy" id="2364126"/>
    <lineage>
        <taxon>Eukaryota</taxon>
        <taxon>Sar</taxon>
        <taxon>Alveolata</taxon>
        <taxon>Dinophyceae</taxon>
        <taxon>Prorocentrales</taxon>
        <taxon>Prorocentraceae</taxon>
        <taxon>Prorocentrum</taxon>
    </lineage>
</organism>
<dbReference type="EMBL" id="CAUYUJ010005769">
    <property type="protein sequence ID" value="CAK0814874.1"/>
    <property type="molecule type" value="Genomic_DNA"/>
</dbReference>
<name>A0ABN9R7P9_9DINO</name>
<keyword evidence="3" id="KW-1185">Reference proteome</keyword>
<evidence type="ECO:0000256" key="1">
    <source>
        <dbReference type="SAM" id="MobiDB-lite"/>
    </source>
</evidence>
<accession>A0ABN9R7P9</accession>
<sequence>WGARAPSTGRCGPCCPGSCPGLGAAGATPRGAVLARLGQDEPQFGTLEGAFAVPALLEAVCAAPPAPSGARHLPACPLARAAAGAAEPGGGDTRADGRWRRQGGAVEEQGPHLAAAEAVRARRPRREHPDAEEGLQREGGAVAVVLGLHERVRVGIRRRGRGQDAMPNVRCELSGRRATRCRTNSTATSPL</sequence>